<evidence type="ECO:0000313" key="1">
    <source>
        <dbReference type="EMBL" id="KNC70096.1"/>
    </source>
</evidence>
<reference evidence="1 2" key="1">
    <citation type="submission" date="2011-02" db="EMBL/GenBank/DDBJ databases">
        <title>The Genome Sequence of Sphaeroforma arctica JP610.</title>
        <authorList>
            <consortium name="The Broad Institute Genome Sequencing Platform"/>
            <person name="Russ C."/>
            <person name="Cuomo C."/>
            <person name="Young S.K."/>
            <person name="Zeng Q."/>
            <person name="Gargeya S."/>
            <person name="Alvarado L."/>
            <person name="Berlin A."/>
            <person name="Chapman S.B."/>
            <person name="Chen Z."/>
            <person name="Freedman E."/>
            <person name="Gellesch M."/>
            <person name="Goldberg J."/>
            <person name="Griggs A."/>
            <person name="Gujja S."/>
            <person name="Heilman E."/>
            <person name="Heiman D."/>
            <person name="Howarth C."/>
            <person name="Mehta T."/>
            <person name="Neiman D."/>
            <person name="Pearson M."/>
            <person name="Roberts A."/>
            <person name="Saif S."/>
            <person name="Shea T."/>
            <person name="Shenoy N."/>
            <person name="Sisk P."/>
            <person name="Stolte C."/>
            <person name="Sykes S."/>
            <person name="White J."/>
            <person name="Yandava C."/>
            <person name="Burger G."/>
            <person name="Gray M.W."/>
            <person name="Holland P.W.H."/>
            <person name="King N."/>
            <person name="Lang F.B.F."/>
            <person name="Roger A.J."/>
            <person name="Ruiz-Trillo I."/>
            <person name="Haas B."/>
            <person name="Nusbaum C."/>
            <person name="Birren B."/>
        </authorList>
    </citation>
    <scope>NUCLEOTIDE SEQUENCE [LARGE SCALE GENOMIC DNA]</scope>
    <source>
        <strain evidence="1 2">JP610</strain>
    </source>
</reference>
<dbReference type="GeneID" id="25917886"/>
<dbReference type="InterPro" id="IPR019183">
    <property type="entry name" value="NAA25_NatB_aux_su"/>
</dbReference>
<dbReference type="EMBL" id="KQ252161">
    <property type="protein sequence ID" value="KNC70096.1"/>
    <property type="molecule type" value="Genomic_DNA"/>
</dbReference>
<gene>
    <name evidence="1" type="ORF">SARC_17382</name>
</gene>
<dbReference type="OrthoDB" id="1874341at2759"/>
<dbReference type="Proteomes" id="UP000054560">
    <property type="component" value="Unassembled WGS sequence"/>
</dbReference>
<organism evidence="1 2">
    <name type="scientific">Sphaeroforma arctica JP610</name>
    <dbReference type="NCBI Taxonomy" id="667725"/>
    <lineage>
        <taxon>Eukaryota</taxon>
        <taxon>Ichthyosporea</taxon>
        <taxon>Ichthyophonida</taxon>
        <taxon>Sphaeroforma</taxon>
    </lineage>
</organism>
<dbReference type="Pfam" id="PF09797">
    <property type="entry name" value="NatB_MDM20"/>
    <property type="match status" value="1"/>
</dbReference>
<name>A0A0L0F0D2_9EUKA</name>
<keyword evidence="2" id="KW-1185">Reference proteome</keyword>
<evidence type="ECO:0000313" key="2">
    <source>
        <dbReference type="Proteomes" id="UP000054560"/>
    </source>
</evidence>
<dbReference type="AlphaFoldDB" id="A0A0L0F0D2"/>
<sequence>MELLNRLFQDGKRLDQPKCQQTLRECLIDYFHKFGDKWCCLSDMASYLSFVPKGAQDEVYLE</sequence>
<accession>A0A0L0F0D2</accession>
<dbReference type="RefSeq" id="XP_014143998.1">
    <property type="nucleotide sequence ID" value="XM_014288523.1"/>
</dbReference>
<proteinExistence type="predicted"/>
<feature type="non-terminal residue" evidence="1">
    <location>
        <position position="62"/>
    </location>
</feature>
<protein>
    <submittedName>
        <fullName evidence="1">Uncharacterized protein</fullName>
    </submittedName>
</protein>